<evidence type="ECO:0000313" key="3">
    <source>
        <dbReference type="Proteomes" id="UP001339429"/>
    </source>
</evidence>
<dbReference type="GO" id="GO:0004386">
    <property type="term" value="F:helicase activity"/>
    <property type="evidence" value="ECO:0007669"/>
    <property type="project" value="UniProtKB-KW"/>
</dbReference>
<keyword evidence="2" id="KW-0547">Nucleotide-binding</keyword>
<keyword evidence="2" id="KW-0067">ATP-binding</keyword>
<dbReference type="InterPro" id="IPR027417">
    <property type="entry name" value="P-loop_NTPase"/>
</dbReference>
<dbReference type="Gene3D" id="3.40.50.300">
    <property type="entry name" value="P-loop containing nucleotide triphosphate hydrolases"/>
    <property type="match status" value="1"/>
</dbReference>
<dbReference type="Pfam" id="PF09848">
    <property type="entry name" value="SLFN-g3_helicase"/>
    <property type="match status" value="1"/>
</dbReference>
<gene>
    <name evidence="2" type="ORF">VXS00_13200</name>
</gene>
<dbReference type="Proteomes" id="UP001339429">
    <property type="component" value="Unassembled WGS sequence"/>
</dbReference>
<organism evidence="2 3">
    <name type="scientific">Photobacterium piscicola</name>
    <dbReference type="NCBI Taxonomy" id="1378299"/>
    <lineage>
        <taxon>Bacteria</taxon>
        <taxon>Pseudomonadati</taxon>
        <taxon>Pseudomonadota</taxon>
        <taxon>Gammaproteobacteria</taxon>
        <taxon>Vibrionales</taxon>
        <taxon>Vibrionaceae</taxon>
        <taxon>Photobacterium</taxon>
    </lineage>
</organism>
<comment type="caution">
    <text evidence="2">The sequence shown here is derived from an EMBL/GenBank/DDBJ whole genome shotgun (WGS) entry which is preliminary data.</text>
</comment>
<dbReference type="EMBL" id="JAYXUD010000010">
    <property type="protein sequence ID" value="MEC6899603.1"/>
    <property type="molecule type" value="Genomic_DNA"/>
</dbReference>
<keyword evidence="2" id="KW-0378">Hydrolase</keyword>
<dbReference type="RefSeq" id="WP_327779955.1">
    <property type="nucleotide sequence ID" value="NZ_JAYXUD010000010.1"/>
</dbReference>
<dbReference type="InterPro" id="IPR018647">
    <property type="entry name" value="SLFN_3-like_DNA/RNA_helicase"/>
</dbReference>
<keyword evidence="2" id="KW-0347">Helicase</keyword>
<reference evidence="2 3" key="1">
    <citation type="submission" date="2024-01" db="EMBL/GenBank/DDBJ databases">
        <title>Active colonisers of the gastrointestinal tract of Atlantic salmon farmed in a warm water region.</title>
        <authorList>
            <person name="Bowman J.P."/>
        </authorList>
    </citation>
    <scope>NUCLEOTIDE SEQUENCE [LARGE SCALE GENOMIC DNA]</scope>
    <source>
        <strain evidence="2 3">S4MW1</strain>
    </source>
</reference>
<proteinExistence type="predicted"/>
<evidence type="ECO:0000313" key="2">
    <source>
        <dbReference type="EMBL" id="MEC6899603.1"/>
    </source>
</evidence>
<evidence type="ECO:0000259" key="1">
    <source>
        <dbReference type="Pfam" id="PF09848"/>
    </source>
</evidence>
<accession>A0ABU6LJS1</accession>
<sequence>MKNINILSLVQAYNSLEEEAFRGFVDFYDIDIKDAEIEDLKQLVESICGTLQQPSFLSQFYVGYKIPQIGKEFDLLKVGEDYVLNIELKRESTVEKIEKQLKRNKYYLSYLRECVHNFTYVSSTGEVYLLDDDENLILSDIQTLIGVLAPMVVSNITNLDHEFNPSNYLVSPFNSTEKFLADQYFLTNQQEDIKKQIVRELGNVDARFISLVGSAGTGKTLLAYDIVKEYKQTKNPLIVHCGYLNEGHQTLIRDGWNIVPIRDLRERNVADYDAVFIDEAQRIYESQLNDTVENIRNSNGNIVFCYDQLQTLSDGEARRNIDEKINNIDGIIKYQLSEKIRTNKEIANFIRCLFDKTRNLPIHNSHNIDFVYFDNVNDAKSKIRSLSDDDWEVIRFTPSQYQNEHHEQYSNTTCQTSHGIIGQEFDNVAIVLDNLFYYSDSNVLDYRGRVYYNPIKMLFQNITRTRKKLKIVIINNQELLERCISILK</sequence>
<name>A0ABU6LJS1_9GAMM</name>
<protein>
    <submittedName>
        <fullName evidence="2">DNA/RNA helicase domain-containing protein</fullName>
    </submittedName>
</protein>
<feature type="domain" description="Schlafen group 3-like DNA/RNA helicase" evidence="1">
    <location>
        <begin position="213"/>
        <end position="388"/>
    </location>
</feature>
<dbReference type="SUPFAM" id="SSF52540">
    <property type="entry name" value="P-loop containing nucleoside triphosphate hydrolases"/>
    <property type="match status" value="1"/>
</dbReference>
<keyword evidence="3" id="KW-1185">Reference proteome</keyword>